<feature type="transmembrane region" description="Helical" evidence="1">
    <location>
        <begin position="85"/>
        <end position="105"/>
    </location>
</feature>
<gene>
    <name evidence="2" type="ORF">GON03_18990</name>
</gene>
<evidence type="ECO:0000313" key="2">
    <source>
        <dbReference type="EMBL" id="MVQ51272.1"/>
    </source>
</evidence>
<accession>A0A6L6XWW8</accession>
<dbReference type="EMBL" id="WSEK01000005">
    <property type="protein sequence ID" value="MVQ51272.1"/>
    <property type="molecule type" value="Genomic_DNA"/>
</dbReference>
<comment type="caution">
    <text evidence="2">The sequence shown here is derived from an EMBL/GenBank/DDBJ whole genome shotgun (WGS) entry which is preliminary data.</text>
</comment>
<proteinExistence type="predicted"/>
<reference evidence="2 3" key="1">
    <citation type="submission" date="2019-12" db="EMBL/GenBank/DDBJ databases">
        <authorList>
            <person name="Huq M.A."/>
        </authorList>
    </citation>
    <scope>NUCLEOTIDE SEQUENCE [LARGE SCALE GENOMIC DNA]</scope>
    <source>
        <strain evidence="2 3">MAH-18</strain>
    </source>
</reference>
<feature type="transmembrane region" description="Helical" evidence="1">
    <location>
        <begin position="56"/>
        <end position="73"/>
    </location>
</feature>
<dbReference type="RefSeq" id="WP_157346039.1">
    <property type="nucleotide sequence ID" value="NZ_WSEK01000005.1"/>
</dbReference>
<organism evidence="2 3">
    <name type="scientific">Nocardioides agri</name>
    <dbReference type="NCBI Taxonomy" id="2682843"/>
    <lineage>
        <taxon>Bacteria</taxon>
        <taxon>Bacillati</taxon>
        <taxon>Actinomycetota</taxon>
        <taxon>Actinomycetes</taxon>
        <taxon>Propionibacteriales</taxon>
        <taxon>Nocardioidaceae</taxon>
        <taxon>Nocardioides</taxon>
    </lineage>
</organism>
<keyword evidence="1" id="KW-0472">Membrane</keyword>
<keyword evidence="3" id="KW-1185">Reference proteome</keyword>
<keyword evidence="1" id="KW-1133">Transmembrane helix</keyword>
<evidence type="ECO:0000256" key="1">
    <source>
        <dbReference type="SAM" id="Phobius"/>
    </source>
</evidence>
<sequence length="137" mass="14780">MNPYRHLLTLRPWQRHSLVLAVAGAVYVCIGLSYIFSEATPSREASLQLAISWMPLPAWGGVWILVGLLAILSSRWPPASETWGYTTMTGLSAGWAAFYAVGIIMGAPHQGISGVLAWGLVAFLWWAISGLVNPGAD</sequence>
<dbReference type="Proteomes" id="UP000473525">
    <property type="component" value="Unassembled WGS sequence"/>
</dbReference>
<feature type="transmembrane region" description="Helical" evidence="1">
    <location>
        <begin position="111"/>
        <end position="132"/>
    </location>
</feature>
<protein>
    <submittedName>
        <fullName evidence="2">Uncharacterized protein</fullName>
    </submittedName>
</protein>
<dbReference type="AlphaFoldDB" id="A0A6L6XWW8"/>
<evidence type="ECO:0000313" key="3">
    <source>
        <dbReference type="Proteomes" id="UP000473525"/>
    </source>
</evidence>
<keyword evidence="1" id="KW-0812">Transmembrane</keyword>
<name>A0A6L6XWW8_9ACTN</name>
<feature type="transmembrane region" description="Helical" evidence="1">
    <location>
        <begin position="18"/>
        <end position="36"/>
    </location>
</feature>